<keyword evidence="1" id="KW-0150">Chloroplast</keyword>
<evidence type="ECO:0000313" key="5">
    <source>
        <dbReference type="Proteomes" id="UP000825935"/>
    </source>
</evidence>
<keyword evidence="1" id="KW-0934">Plastid</keyword>
<dbReference type="Gene3D" id="3.40.50.300">
    <property type="entry name" value="P-loop containing nucleotide triphosphate hydrolases"/>
    <property type="match status" value="1"/>
</dbReference>
<dbReference type="InterPro" id="IPR027417">
    <property type="entry name" value="P-loop_NTPase"/>
</dbReference>
<dbReference type="GO" id="GO:0005874">
    <property type="term" value="C:microtubule"/>
    <property type="evidence" value="ECO:0007669"/>
    <property type="project" value="TreeGrafter"/>
</dbReference>
<proteinExistence type="predicted"/>
<dbReference type="GO" id="GO:0005737">
    <property type="term" value="C:cytoplasm"/>
    <property type="evidence" value="ECO:0007669"/>
    <property type="project" value="TreeGrafter"/>
</dbReference>
<dbReference type="SMART" id="SM00053">
    <property type="entry name" value="DYNc"/>
    <property type="match status" value="1"/>
</dbReference>
<reference evidence="4" key="1">
    <citation type="submission" date="2021-08" db="EMBL/GenBank/DDBJ databases">
        <title>WGS assembly of Ceratopteris richardii.</title>
        <authorList>
            <person name="Marchant D.B."/>
            <person name="Chen G."/>
            <person name="Jenkins J."/>
            <person name="Shu S."/>
            <person name="Leebens-Mack J."/>
            <person name="Grimwood J."/>
            <person name="Schmutz J."/>
            <person name="Soltis P."/>
            <person name="Soltis D."/>
            <person name="Chen Z.-H."/>
        </authorList>
    </citation>
    <scope>NUCLEOTIDE SEQUENCE</scope>
    <source>
        <strain evidence="4">Whitten #5841</strain>
        <tissue evidence="4">Leaf</tissue>
    </source>
</reference>
<protein>
    <recommendedName>
        <fullName evidence="3">Dynamin-type G domain-containing protein</fullName>
    </recommendedName>
</protein>
<feature type="compositionally biased region" description="Polar residues" evidence="2">
    <location>
        <begin position="637"/>
        <end position="647"/>
    </location>
</feature>
<evidence type="ECO:0000259" key="3">
    <source>
        <dbReference type="PROSITE" id="PS51718"/>
    </source>
</evidence>
<name>A0A8T2QPU5_CERRI</name>
<dbReference type="PRINTS" id="PR00195">
    <property type="entry name" value="DYNAMIN"/>
</dbReference>
<dbReference type="EMBL" id="CM035438">
    <property type="protein sequence ID" value="KAH7285580.1"/>
    <property type="molecule type" value="Genomic_DNA"/>
</dbReference>
<accession>A0A8T2QPU5</accession>
<keyword evidence="5" id="KW-1185">Reference proteome</keyword>
<feature type="region of interest" description="Disordered" evidence="2">
    <location>
        <begin position="630"/>
        <end position="652"/>
    </location>
</feature>
<dbReference type="GO" id="GO:0016020">
    <property type="term" value="C:membrane"/>
    <property type="evidence" value="ECO:0007669"/>
    <property type="project" value="TreeGrafter"/>
</dbReference>
<dbReference type="CDD" id="cd08771">
    <property type="entry name" value="DLP_1"/>
    <property type="match status" value="1"/>
</dbReference>
<dbReference type="InterPro" id="IPR045063">
    <property type="entry name" value="Dynamin_N"/>
</dbReference>
<dbReference type="InterPro" id="IPR001401">
    <property type="entry name" value="Dynamin_GTPase"/>
</dbReference>
<dbReference type="FunFam" id="3.40.50.300:FF:001030">
    <property type="entry name" value="Dynamin-related protein 5A"/>
    <property type="match status" value="1"/>
</dbReference>
<dbReference type="Pfam" id="PF00350">
    <property type="entry name" value="Dynamin_N"/>
    <property type="match status" value="1"/>
</dbReference>
<feature type="domain" description="Dynamin-type G" evidence="3">
    <location>
        <begin position="38"/>
        <end position="325"/>
    </location>
</feature>
<gene>
    <name evidence="4" type="ORF">KP509_33G035000</name>
</gene>
<evidence type="ECO:0000313" key="4">
    <source>
        <dbReference type="EMBL" id="KAH7285580.1"/>
    </source>
</evidence>
<dbReference type="PANTHER" id="PTHR11566">
    <property type="entry name" value="DYNAMIN"/>
    <property type="match status" value="1"/>
</dbReference>
<dbReference type="GO" id="GO:0003924">
    <property type="term" value="F:GTPase activity"/>
    <property type="evidence" value="ECO:0007669"/>
    <property type="project" value="InterPro"/>
</dbReference>
<dbReference type="OMA" id="KQRTEAH"/>
<dbReference type="SUPFAM" id="SSF52540">
    <property type="entry name" value="P-loop containing nucleoside triphosphate hydrolases"/>
    <property type="match status" value="1"/>
</dbReference>
<dbReference type="GO" id="GO:0008017">
    <property type="term" value="F:microtubule binding"/>
    <property type="evidence" value="ECO:0007669"/>
    <property type="project" value="TreeGrafter"/>
</dbReference>
<dbReference type="PROSITE" id="PS51718">
    <property type="entry name" value="G_DYNAMIN_2"/>
    <property type="match status" value="1"/>
</dbReference>
<dbReference type="InterPro" id="IPR022812">
    <property type="entry name" value="Dynamin"/>
</dbReference>
<evidence type="ECO:0000256" key="1">
    <source>
        <dbReference type="ARBA" id="ARBA00022528"/>
    </source>
</evidence>
<organism evidence="4 5">
    <name type="scientific">Ceratopteris richardii</name>
    <name type="common">Triangle waterfern</name>
    <dbReference type="NCBI Taxonomy" id="49495"/>
    <lineage>
        <taxon>Eukaryota</taxon>
        <taxon>Viridiplantae</taxon>
        <taxon>Streptophyta</taxon>
        <taxon>Embryophyta</taxon>
        <taxon>Tracheophyta</taxon>
        <taxon>Polypodiopsida</taxon>
        <taxon>Polypodiidae</taxon>
        <taxon>Polypodiales</taxon>
        <taxon>Pteridineae</taxon>
        <taxon>Pteridaceae</taxon>
        <taxon>Parkerioideae</taxon>
        <taxon>Ceratopteris</taxon>
    </lineage>
</organism>
<dbReference type="AlphaFoldDB" id="A0A8T2QPU5"/>
<dbReference type="OrthoDB" id="5061070at2759"/>
<evidence type="ECO:0000256" key="2">
    <source>
        <dbReference type="SAM" id="MobiDB-lite"/>
    </source>
</evidence>
<dbReference type="Proteomes" id="UP000825935">
    <property type="component" value="Chromosome 33"/>
</dbReference>
<dbReference type="InterPro" id="IPR030381">
    <property type="entry name" value="G_DYNAMIN_dom"/>
</dbReference>
<dbReference type="GO" id="GO:0005525">
    <property type="term" value="F:GTP binding"/>
    <property type="evidence" value="ECO:0007669"/>
    <property type="project" value="InterPro"/>
</dbReference>
<dbReference type="PANTHER" id="PTHR11566:SF169">
    <property type="entry name" value="DYNAMIN-LIKE PROTEIN C"/>
    <property type="match status" value="1"/>
</dbReference>
<sequence>MHRKMAREEEVSFMNSESRLRFEAYSRLQASAVAFGEKLPIPEIVALGGQSDGKSSLLEALLGFRFNIREVEMGTRRPLMLQMVHDPSAFEPLCRLQDEDSDDYGPVIAPASSVAEAIKLRTEEHLKKERTAVSSKPIVMRVEYAYCPNLTIIDTPGFVLKAKKGEPESTPEDIMSMVKALASPQHRILLFLQQSSVEWCSSLWLDSIRAIDPSLRRTIIVISKFDNRLKEFGERWEVDRYLSAGGYLGDTAHPFFVALPKDRAMTSNEEFRNQIEAVDSDIHRHLKENIKGGYDEEKFGNYIGFANLKQFLELELQRRYRDAAPATLAVLEERCSQVSKEVANISDKIVATSDIASLRRAAMMHASNIARHVGFLIDGAADPDPSEWGRSSEEERAESGLGRWPGLLLDVLPANANLKLYGGAAFERVLNEFCCAACSIECPPVSREKVANILLAHTGREGGASAAAVGIARAAARSWFGPLLDTACERLAHVLRNLFELAVERSRCEELCDDLCGLNKPILVGYVAFHASLRRAYDRFVKSLSNRCKDIVHHHLDALTSPFSHIHSFESSFRGLNGLATYGSNRGLPDMSRNIRSQAALNRDSENIAHPSLLASSGALTTPVRRSDIAREPLKESQLTVPETPSPEQGVDSCATKRKEYGLVSGRLGNENGGKKRQGTDVLTAYKSGQQKENDDGTERTAETAYSHVCSLAAEHFAQIREVLVERSVPSTLNAGFLTPCRDQLAMFLGLELFAVGDAEFMDMFVSPGALEQLQKEQATLLKRSAMLKTCLQEFKNLARSL</sequence>
<comment type="caution">
    <text evidence="4">The sequence shown here is derived from an EMBL/GenBank/DDBJ whole genome shotgun (WGS) entry which is preliminary data.</text>
</comment>